<keyword evidence="1" id="KW-1133">Transmembrane helix</keyword>
<name>A0ABY6MSG4_9BURK</name>
<evidence type="ECO:0000313" key="3">
    <source>
        <dbReference type="EMBL" id="UZD54937.1"/>
    </source>
</evidence>
<gene>
    <name evidence="3" type="ORF">OMP39_14935</name>
</gene>
<sequence length="120" mass="13104">MVQIKHWQDAVNAVLGVWLVLSPWALGFQSETTPMANAVIVGAALIAAALGAMLVPRAWEEWTELVLGLWMIVAPWVLGFAAMREAMLASTITGVVVAALALWTLATDPEWGGWWRREAH</sequence>
<dbReference type="InterPro" id="IPR005530">
    <property type="entry name" value="SPW"/>
</dbReference>
<dbReference type="Proteomes" id="UP001163266">
    <property type="component" value="Chromosome"/>
</dbReference>
<feature type="transmembrane region" description="Helical" evidence="1">
    <location>
        <begin position="88"/>
        <end position="106"/>
    </location>
</feature>
<feature type="domain" description="SPW repeat-containing integral membrane" evidence="2">
    <location>
        <begin position="7"/>
        <end position="102"/>
    </location>
</feature>
<organism evidence="3 4">
    <name type="scientific">Caldimonas aquatica</name>
    <dbReference type="NCBI Taxonomy" id="376175"/>
    <lineage>
        <taxon>Bacteria</taxon>
        <taxon>Pseudomonadati</taxon>
        <taxon>Pseudomonadota</taxon>
        <taxon>Betaproteobacteria</taxon>
        <taxon>Burkholderiales</taxon>
        <taxon>Sphaerotilaceae</taxon>
        <taxon>Caldimonas</taxon>
    </lineage>
</organism>
<evidence type="ECO:0000259" key="2">
    <source>
        <dbReference type="Pfam" id="PF03779"/>
    </source>
</evidence>
<reference evidence="3" key="1">
    <citation type="submission" date="2022-10" db="EMBL/GenBank/DDBJ databases">
        <title>Complete genome sequence of Schlegelella aquatica LMG 23380.</title>
        <authorList>
            <person name="Musilova J."/>
            <person name="Kourilova X."/>
            <person name="Bezdicek M."/>
            <person name="Hermankova K."/>
            <person name="Obruca S."/>
            <person name="Sedlar K."/>
        </authorList>
    </citation>
    <scope>NUCLEOTIDE SEQUENCE</scope>
    <source>
        <strain evidence="3">LMG 23380</strain>
    </source>
</reference>
<protein>
    <submittedName>
        <fullName evidence="3">SPW repeat protein</fullName>
    </submittedName>
</protein>
<accession>A0ABY6MSG4</accession>
<keyword evidence="4" id="KW-1185">Reference proteome</keyword>
<feature type="transmembrane region" description="Helical" evidence="1">
    <location>
        <begin position="65"/>
        <end position="83"/>
    </location>
</feature>
<evidence type="ECO:0000313" key="4">
    <source>
        <dbReference type="Proteomes" id="UP001163266"/>
    </source>
</evidence>
<feature type="transmembrane region" description="Helical" evidence="1">
    <location>
        <begin position="6"/>
        <end position="26"/>
    </location>
</feature>
<feature type="transmembrane region" description="Helical" evidence="1">
    <location>
        <begin position="38"/>
        <end position="59"/>
    </location>
</feature>
<keyword evidence="1" id="KW-0812">Transmembrane</keyword>
<dbReference type="Pfam" id="PF03779">
    <property type="entry name" value="SPW"/>
    <property type="match status" value="1"/>
</dbReference>
<dbReference type="EMBL" id="CP110257">
    <property type="protein sequence ID" value="UZD54937.1"/>
    <property type="molecule type" value="Genomic_DNA"/>
</dbReference>
<evidence type="ECO:0000256" key="1">
    <source>
        <dbReference type="SAM" id="Phobius"/>
    </source>
</evidence>
<proteinExistence type="predicted"/>
<keyword evidence="1" id="KW-0472">Membrane</keyword>
<dbReference type="RefSeq" id="WP_264892625.1">
    <property type="nucleotide sequence ID" value="NZ_CP110257.1"/>
</dbReference>